<proteinExistence type="inferred from homology"/>
<keyword evidence="4" id="KW-1133">Transmembrane helix</keyword>
<dbReference type="SUPFAM" id="SSF53448">
    <property type="entry name" value="Nucleotide-diphospho-sugar transferases"/>
    <property type="match status" value="1"/>
</dbReference>
<evidence type="ECO:0000256" key="3">
    <source>
        <dbReference type="ARBA" id="ARBA00022679"/>
    </source>
</evidence>
<feature type="transmembrane region" description="Helical" evidence="4">
    <location>
        <begin position="12"/>
        <end position="34"/>
    </location>
</feature>
<dbReference type="PANTHER" id="PTHR43630">
    <property type="entry name" value="POLY-BETA-1,6-N-ACETYL-D-GLUCOSAMINE SYNTHASE"/>
    <property type="match status" value="1"/>
</dbReference>
<dbReference type="PROSITE" id="PS51677">
    <property type="entry name" value="NODB"/>
    <property type="match status" value="1"/>
</dbReference>
<keyword evidence="7" id="KW-1185">Reference proteome</keyword>
<protein>
    <submittedName>
        <fullName evidence="6">Glycosyltransferase, catalytic subunit of cellulose synthase and poly-beta-1,6-N-acetylglucosamine synthase</fullName>
    </submittedName>
</protein>
<organism evidence="6 7">
    <name type="scientific">Saccharopolyspora flava</name>
    <dbReference type="NCBI Taxonomy" id="95161"/>
    <lineage>
        <taxon>Bacteria</taxon>
        <taxon>Bacillati</taxon>
        <taxon>Actinomycetota</taxon>
        <taxon>Actinomycetes</taxon>
        <taxon>Pseudonocardiales</taxon>
        <taxon>Pseudonocardiaceae</taxon>
        <taxon>Saccharopolyspora</taxon>
    </lineage>
</organism>
<dbReference type="Gene3D" id="3.20.20.370">
    <property type="entry name" value="Glycoside hydrolase/deacetylase"/>
    <property type="match status" value="1"/>
</dbReference>
<name>A0A1I6RPJ2_9PSEU</name>
<gene>
    <name evidence="6" type="ORF">SAMN05660874_02461</name>
</gene>
<dbReference type="GO" id="GO:0016810">
    <property type="term" value="F:hydrolase activity, acting on carbon-nitrogen (but not peptide) bonds"/>
    <property type="evidence" value="ECO:0007669"/>
    <property type="project" value="InterPro"/>
</dbReference>
<keyword evidence="2" id="KW-0328">Glycosyltransferase</keyword>
<dbReference type="Proteomes" id="UP000198852">
    <property type="component" value="Unassembled WGS sequence"/>
</dbReference>
<reference evidence="7" key="1">
    <citation type="submission" date="2016-10" db="EMBL/GenBank/DDBJ databases">
        <authorList>
            <person name="Varghese N."/>
            <person name="Submissions S."/>
        </authorList>
    </citation>
    <scope>NUCLEOTIDE SEQUENCE [LARGE SCALE GENOMIC DNA]</scope>
    <source>
        <strain evidence="7">DSM 44771</strain>
    </source>
</reference>
<comment type="similarity">
    <text evidence="1">Belongs to the glycosyltransferase 2 family.</text>
</comment>
<dbReference type="InterPro" id="IPR029044">
    <property type="entry name" value="Nucleotide-diphossugar_trans"/>
</dbReference>
<sequence>MPRNRKPRTPRSHWLLLGLALLAICGLLGLDVLLSRVGTDGTPSGTRQFVPATAFDGGSVIDPREPTVRPVPPRTVALTFAEGPDPRWTPQVLDVLARHRVHATFFVTGAQAARNPGLIREIVAAGHEIGNRTLTRTDLREVGARRVQLELKSTDLALAGAAGITTTLAQPAHLTTGSLDQAAWNSLLRIGNHGHQVVVPDKDSQDWRAPGPEAVLAASTPRDDRGAVLLMHDTAGPDTVAALDRLLPQLTGSGWRVDSVGAAFGLRTTTVPAGLLDRVAGSLFVGVVVLSAWLADALRALLWAAAALGVLRMVFVLVLAPIQRRRSRRWSPPWQISQRVGVIVPAYNEQAGIAATVRTILASDHPVEVIVVDDGSTDRTAAIVERQFRRHQHVRLIRQRNAGKAAALNTGLAAARSELVVVVDGDTILEPDAVSRLVDHFTDASIGAVSGNVKVGNRRTMLGRWQHIEYVIGFNLDRRVYEMLGCTPTIPGALGAFRRSAVLAAGGVSDDTLAEDTDLTMALERHGWRMAYEENAISWTEAPATTGQLWKQRYRWCYGTLQAAWKHRRSVLERGPGGRLGRIGLPYLLVFQVLLQVIAPVVDVAAFFALFSAEARTFALTWLAFLAMQLLPGIIAFRMDGERLRPLWALPLQQVVYRQLMYLVVVQSVITALAGARLPWQKLDRRGQLTPARR</sequence>
<dbReference type="CDD" id="cd06423">
    <property type="entry name" value="CESA_like"/>
    <property type="match status" value="1"/>
</dbReference>
<keyword evidence="4" id="KW-0812">Transmembrane</keyword>
<dbReference type="EMBL" id="FOZX01000003">
    <property type="protein sequence ID" value="SFS66530.1"/>
    <property type="molecule type" value="Genomic_DNA"/>
</dbReference>
<dbReference type="InterPro" id="IPR011330">
    <property type="entry name" value="Glyco_hydro/deAcase_b/a-brl"/>
</dbReference>
<dbReference type="Pfam" id="PF13641">
    <property type="entry name" value="Glyco_tranf_2_3"/>
    <property type="match status" value="1"/>
</dbReference>
<feature type="transmembrane region" description="Helical" evidence="4">
    <location>
        <begin position="301"/>
        <end position="322"/>
    </location>
</feature>
<feature type="transmembrane region" description="Helical" evidence="4">
    <location>
        <begin position="660"/>
        <end position="680"/>
    </location>
</feature>
<dbReference type="STRING" id="95161.SAMN05660874_02461"/>
<evidence type="ECO:0000256" key="4">
    <source>
        <dbReference type="SAM" id="Phobius"/>
    </source>
</evidence>
<keyword evidence="4" id="KW-0472">Membrane</keyword>
<evidence type="ECO:0000256" key="1">
    <source>
        <dbReference type="ARBA" id="ARBA00006739"/>
    </source>
</evidence>
<accession>A0A1I6RPJ2</accession>
<feature type="transmembrane region" description="Helical" evidence="4">
    <location>
        <begin position="275"/>
        <end position="295"/>
    </location>
</feature>
<evidence type="ECO:0000256" key="2">
    <source>
        <dbReference type="ARBA" id="ARBA00022676"/>
    </source>
</evidence>
<evidence type="ECO:0000313" key="7">
    <source>
        <dbReference type="Proteomes" id="UP000198852"/>
    </source>
</evidence>
<dbReference type="Pfam" id="PF01522">
    <property type="entry name" value="Polysacc_deac_1"/>
    <property type="match status" value="1"/>
</dbReference>
<dbReference type="PANTHER" id="PTHR43630:SF1">
    <property type="entry name" value="POLY-BETA-1,6-N-ACETYL-D-GLUCOSAMINE SYNTHASE"/>
    <property type="match status" value="1"/>
</dbReference>
<dbReference type="OrthoDB" id="9763050at2"/>
<dbReference type="GO" id="GO:0005975">
    <property type="term" value="P:carbohydrate metabolic process"/>
    <property type="evidence" value="ECO:0007669"/>
    <property type="project" value="InterPro"/>
</dbReference>
<feature type="transmembrane region" description="Helical" evidence="4">
    <location>
        <begin position="619"/>
        <end position="639"/>
    </location>
</feature>
<dbReference type="SUPFAM" id="SSF88713">
    <property type="entry name" value="Glycoside hydrolase/deacetylase"/>
    <property type="match status" value="1"/>
</dbReference>
<dbReference type="Gene3D" id="3.90.550.10">
    <property type="entry name" value="Spore Coat Polysaccharide Biosynthesis Protein SpsA, Chain A"/>
    <property type="match status" value="1"/>
</dbReference>
<dbReference type="GO" id="GO:0016757">
    <property type="term" value="F:glycosyltransferase activity"/>
    <property type="evidence" value="ECO:0007669"/>
    <property type="project" value="UniProtKB-KW"/>
</dbReference>
<dbReference type="InterPro" id="IPR002509">
    <property type="entry name" value="NODB_dom"/>
</dbReference>
<keyword evidence="3 6" id="KW-0808">Transferase</keyword>
<evidence type="ECO:0000259" key="5">
    <source>
        <dbReference type="PROSITE" id="PS51677"/>
    </source>
</evidence>
<feature type="domain" description="NodB homology" evidence="5">
    <location>
        <begin position="74"/>
        <end position="258"/>
    </location>
</feature>
<evidence type="ECO:0000313" key="6">
    <source>
        <dbReference type="EMBL" id="SFS66530.1"/>
    </source>
</evidence>
<dbReference type="RefSeq" id="WP_093416362.1">
    <property type="nucleotide sequence ID" value="NZ_FOZX01000003.1"/>
</dbReference>
<feature type="transmembrane region" description="Helical" evidence="4">
    <location>
        <begin position="587"/>
        <end position="613"/>
    </location>
</feature>
<dbReference type="AlphaFoldDB" id="A0A1I6RPJ2"/>